<reference evidence="1 2" key="1">
    <citation type="submission" date="2018-12" db="EMBL/GenBank/DDBJ databases">
        <authorList>
            <consortium name="Pathogen Informatics"/>
        </authorList>
    </citation>
    <scope>NUCLEOTIDE SEQUENCE [LARGE SCALE GENOMIC DNA]</scope>
    <source>
        <strain evidence="1 2">NCTC13193</strain>
    </source>
</reference>
<proteinExistence type="predicted"/>
<evidence type="ECO:0000313" key="2">
    <source>
        <dbReference type="Proteomes" id="UP000270487"/>
    </source>
</evidence>
<sequence>MHMYKTVGQAMRNKADNESRDWMLRNARNEAKADAATSFSSHLDRMATYATVNHLSSVEIIELLRAESEKLNHEALAQKAGQSLNENEVW</sequence>
<dbReference type="EMBL" id="LR134492">
    <property type="protein sequence ID" value="VEI69224.1"/>
    <property type="molecule type" value="Genomic_DNA"/>
</dbReference>
<accession>A0A3S5AZ51</accession>
<evidence type="ECO:0000313" key="1">
    <source>
        <dbReference type="EMBL" id="VEI69224.1"/>
    </source>
</evidence>
<dbReference type="Proteomes" id="UP000270487">
    <property type="component" value="Chromosome"/>
</dbReference>
<name>A0A3S5AZ51_SERFO</name>
<protein>
    <submittedName>
        <fullName evidence="1">Protein of uncharacterized function (DUF2732)</fullName>
    </submittedName>
</protein>
<gene>
    <name evidence="1" type="ORF">NCTC13193_02589</name>
</gene>
<dbReference type="InterPro" id="IPR020126">
    <property type="entry name" value="DUF2732"/>
</dbReference>
<dbReference type="Pfam" id="PF10809">
    <property type="entry name" value="DUF2732"/>
    <property type="match status" value="1"/>
</dbReference>
<dbReference type="AlphaFoldDB" id="A0A3S5AZ51"/>
<organism evidence="1 2">
    <name type="scientific">Serratia fonticola</name>
    <dbReference type="NCBI Taxonomy" id="47917"/>
    <lineage>
        <taxon>Bacteria</taxon>
        <taxon>Pseudomonadati</taxon>
        <taxon>Pseudomonadota</taxon>
        <taxon>Gammaproteobacteria</taxon>
        <taxon>Enterobacterales</taxon>
        <taxon>Yersiniaceae</taxon>
        <taxon>Serratia</taxon>
    </lineage>
</organism>